<dbReference type="OrthoDB" id="6248403at2759"/>
<dbReference type="EMBL" id="UYWX01001243">
    <property type="protein sequence ID" value="VDM20559.1"/>
    <property type="molecule type" value="Genomic_DNA"/>
</dbReference>
<proteinExistence type="predicted"/>
<gene>
    <name evidence="2" type="ORF">TTAC_LOCUS2582</name>
</gene>
<organism evidence="4">
    <name type="scientific">Hydatigena taeniaeformis</name>
    <name type="common">Feline tapeworm</name>
    <name type="synonym">Taenia taeniaeformis</name>
    <dbReference type="NCBI Taxonomy" id="6205"/>
    <lineage>
        <taxon>Eukaryota</taxon>
        <taxon>Metazoa</taxon>
        <taxon>Spiralia</taxon>
        <taxon>Lophotrochozoa</taxon>
        <taxon>Platyhelminthes</taxon>
        <taxon>Cestoda</taxon>
        <taxon>Eucestoda</taxon>
        <taxon>Cyclophyllidea</taxon>
        <taxon>Taeniidae</taxon>
        <taxon>Hydatigera</taxon>
    </lineage>
</organism>
<dbReference type="Proteomes" id="UP000274429">
    <property type="component" value="Unassembled WGS sequence"/>
</dbReference>
<dbReference type="AlphaFoldDB" id="A0A0R3WPA7"/>
<evidence type="ECO:0000313" key="3">
    <source>
        <dbReference type="Proteomes" id="UP000274429"/>
    </source>
</evidence>
<name>A0A0R3WPA7_HYDTA</name>
<feature type="chain" id="PRO_5043132942" evidence="1">
    <location>
        <begin position="26"/>
        <end position="80"/>
    </location>
</feature>
<keyword evidence="3" id="KW-1185">Reference proteome</keyword>
<protein>
    <submittedName>
        <fullName evidence="4">Secreted protein</fullName>
    </submittedName>
</protein>
<feature type="signal peptide" evidence="1">
    <location>
        <begin position="1"/>
        <end position="25"/>
    </location>
</feature>
<reference evidence="4" key="1">
    <citation type="submission" date="2017-02" db="UniProtKB">
        <authorList>
            <consortium name="WormBaseParasite"/>
        </authorList>
    </citation>
    <scope>IDENTIFICATION</scope>
</reference>
<sequence length="80" mass="8992">MISRTALLCLAFVGICICWNHSVAATSLEPTRSSGVCTLIRKRLMSEISRLMSVYETCIEGGSDTLLRRKRAPEMLWDIE</sequence>
<evidence type="ECO:0000256" key="1">
    <source>
        <dbReference type="SAM" id="SignalP"/>
    </source>
</evidence>
<reference evidence="2 3" key="2">
    <citation type="submission" date="2018-11" db="EMBL/GenBank/DDBJ databases">
        <authorList>
            <consortium name="Pathogen Informatics"/>
        </authorList>
    </citation>
    <scope>NUCLEOTIDE SEQUENCE [LARGE SCALE GENOMIC DNA]</scope>
</reference>
<accession>A0A0R3WPA7</accession>
<evidence type="ECO:0000313" key="4">
    <source>
        <dbReference type="WBParaSite" id="TTAC_0000259701-mRNA-1"/>
    </source>
</evidence>
<keyword evidence="1" id="KW-0732">Signal</keyword>
<evidence type="ECO:0000313" key="2">
    <source>
        <dbReference type="EMBL" id="VDM20559.1"/>
    </source>
</evidence>
<dbReference type="WBParaSite" id="TTAC_0000259701-mRNA-1">
    <property type="protein sequence ID" value="TTAC_0000259701-mRNA-1"/>
    <property type="gene ID" value="TTAC_0000259701"/>
</dbReference>